<protein>
    <submittedName>
        <fullName evidence="2">Uncharacterized protein</fullName>
    </submittedName>
</protein>
<evidence type="ECO:0000256" key="1">
    <source>
        <dbReference type="SAM" id="MobiDB-lite"/>
    </source>
</evidence>
<reference evidence="2" key="1">
    <citation type="submission" date="2022-12" db="EMBL/GenBank/DDBJ databases">
        <authorList>
            <person name="Alioto T."/>
            <person name="Alioto T."/>
            <person name="Gomez Garrido J."/>
        </authorList>
    </citation>
    <scope>NUCLEOTIDE SEQUENCE</scope>
</reference>
<dbReference type="Proteomes" id="UP001178461">
    <property type="component" value="Chromosome 17"/>
</dbReference>
<accession>A0AA35LJD8</accession>
<evidence type="ECO:0000313" key="2">
    <source>
        <dbReference type="EMBL" id="CAI5796903.1"/>
    </source>
</evidence>
<dbReference type="AlphaFoldDB" id="A0AA35LJD8"/>
<name>A0AA35LJD8_9SAUR</name>
<sequence>MTRRPTRRRGHERPAPLLCLNGRKRSPTRGAGGGGRWRRLFRSRGASWSQQAALMQNTFHNDWWI</sequence>
<feature type="compositionally biased region" description="Basic residues" evidence="1">
    <location>
        <begin position="1"/>
        <end position="11"/>
    </location>
</feature>
<proteinExistence type="predicted"/>
<keyword evidence="3" id="KW-1185">Reference proteome</keyword>
<gene>
    <name evidence="2" type="ORF">PODLI_1B022709</name>
</gene>
<evidence type="ECO:0000313" key="3">
    <source>
        <dbReference type="Proteomes" id="UP001178461"/>
    </source>
</evidence>
<dbReference type="EMBL" id="OX395142">
    <property type="protein sequence ID" value="CAI5796903.1"/>
    <property type="molecule type" value="Genomic_DNA"/>
</dbReference>
<feature type="region of interest" description="Disordered" evidence="1">
    <location>
        <begin position="1"/>
        <end position="37"/>
    </location>
</feature>
<organism evidence="2 3">
    <name type="scientific">Podarcis lilfordi</name>
    <name type="common">Lilford's wall lizard</name>
    <dbReference type="NCBI Taxonomy" id="74358"/>
    <lineage>
        <taxon>Eukaryota</taxon>
        <taxon>Metazoa</taxon>
        <taxon>Chordata</taxon>
        <taxon>Craniata</taxon>
        <taxon>Vertebrata</taxon>
        <taxon>Euteleostomi</taxon>
        <taxon>Lepidosauria</taxon>
        <taxon>Squamata</taxon>
        <taxon>Bifurcata</taxon>
        <taxon>Unidentata</taxon>
        <taxon>Episquamata</taxon>
        <taxon>Laterata</taxon>
        <taxon>Lacertibaenia</taxon>
        <taxon>Lacertidae</taxon>
        <taxon>Podarcis</taxon>
    </lineage>
</organism>